<evidence type="ECO:0000313" key="5">
    <source>
        <dbReference type="Proteomes" id="UP000786185"/>
    </source>
</evidence>
<evidence type="ECO:0000313" key="3">
    <source>
        <dbReference type="EMBL" id="MBF4437112.1"/>
    </source>
</evidence>
<keyword evidence="4" id="KW-1185">Reference proteome</keyword>
<protein>
    <submittedName>
        <fullName evidence="3">Uncharacterized protein</fullName>
    </submittedName>
</protein>
<comment type="caution">
    <text evidence="3">The sequence shown here is derived from an EMBL/GenBank/DDBJ whole genome shotgun (WGS) entry which is preliminary data.</text>
</comment>
<evidence type="ECO:0000313" key="4">
    <source>
        <dbReference type="Proteomes" id="UP000726136"/>
    </source>
</evidence>
<name>A0AAW4BJC2_VIBAN</name>
<gene>
    <name evidence="2" type="ORF">EAY46_13840</name>
    <name evidence="3" type="ORF">ERJ77_22015</name>
</gene>
<dbReference type="Proteomes" id="UP000726136">
    <property type="component" value="Unassembled WGS sequence"/>
</dbReference>
<dbReference type="RefSeq" id="WP_194663756.1">
    <property type="nucleotide sequence ID" value="NZ_RDPI01000016.1"/>
</dbReference>
<dbReference type="EMBL" id="SCLC01000641">
    <property type="protein sequence ID" value="MBF4437112.1"/>
    <property type="molecule type" value="Genomic_DNA"/>
</dbReference>
<keyword evidence="1" id="KW-0472">Membrane</keyword>
<keyword evidence="1" id="KW-0812">Transmembrane</keyword>
<sequence>MGKITRIACFVTLIAGISYFMNTYRDNAIQEADQMMLDARLILNERGGLRLDEDVIQYLTVDSETLPLVSAINKAGFKTEITKLLEDGKLTIYEFDDIRRIIQNAAYISKCGELKPNATTIDLHTGCRS</sequence>
<dbReference type="Proteomes" id="UP000786185">
    <property type="component" value="Unassembled WGS sequence"/>
</dbReference>
<accession>A0AAW4BJC2</accession>
<organism evidence="3 5">
    <name type="scientific">Vibrio anguillarum</name>
    <name type="common">Listonella anguillarum</name>
    <dbReference type="NCBI Taxonomy" id="55601"/>
    <lineage>
        <taxon>Bacteria</taxon>
        <taxon>Pseudomonadati</taxon>
        <taxon>Pseudomonadota</taxon>
        <taxon>Gammaproteobacteria</taxon>
        <taxon>Vibrionales</taxon>
        <taxon>Vibrionaceae</taxon>
        <taxon>Vibrio</taxon>
    </lineage>
</organism>
<reference evidence="3 4" key="1">
    <citation type="journal article" date="2021" name="PeerJ">
        <title>Analysis of 44 Vibrio anguillarum genomes reveals high genetic diversity.</title>
        <authorList>
            <person name="Hansen M.J."/>
            <person name="Dalsgaard I."/>
        </authorList>
    </citation>
    <scope>NUCLEOTIDE SEQUENCE</scope>
    <source>
        <strain evidence="2 4">040915-1/1B</strain>
        <strain evidence="3">850617-1/1</strain>
    </source>
</reference>
<proteinExistence type="predicted"/>
<feature type="transmembrane region" description="Helical" evidence="1">
    <location>
        <begin position="7"/>
        <end position="24"/>
    </location>
</feature>
<dbReference type="EMBL" id="RDPI01000016">
    <property type="protein sequence ID" value="MBF4374152.1"/>
    <property type="molecule type" value="Genomic_DNA"/>
</dbReference>
<evidence type="ECO:0000256" key="1">
    <source>
        <dbReference type="SAM" id="Phobius"/>
    </source>
</evidence>
<keyword evidence="1" id="KW-1133">Transmembrane helix</keyword>
<dbReference type="AlphaFoldDB" id="A0AAW4BJC2"/>
<evidence type="ECO:0000313" key="2">
    <source>
        <dbReference type="EMBL" id="MBF4374152.1"/>
    </source>
</evidence>